<dbReference type="GO" id="GO:0042597">
    <property type="term" value="C:periplasmic space"/>
    <property type="evidence" value="ECO:0007669"/>
    <property type="project" value="InterPro"/>
</dbReference>
<feature type="region of interest" description="Disordered" evidence="4">
    <location>
        <begin position="551"/>
        <end position="599"/>
    </location>
</feature>
<dbReference type="Pfam" id="PF01464">
    <property type="entry name" value="SLT"/>
    <property type="match status" value="2"/>
</dbReference>
<dbReference type="PANTHER" id="PTHR37423:SF2">
    <property type="entry name" value="MEMBRANE-BOUND LYTIC MUREIN TRANSGLYCOSYLASE C"/>
    <property type="match status" value="1"/>
</dbReference>
<dbReference type="SUPFAM" id="SSF53955">
    <property type="entry name" value="Lysozyme-like"/>
    <property type="match status" value="1"/>
</dbReference>
<evidence type="ECO:0000256" key="1">
    <source>
        <dbReference type="ARBA" id="ARBA00007734"/>
    </source>
</evidence>
<sequence>MKARTLNSRNPRNKAAGRALAAMLLCLGIGLGGVGLARAAGTTSDVGIYKQALRAADQGKMDEAQRLVRRAPDDLASQLILWMTLTQGGTDASWDAITGFMKRHPDWPNQAALRRNAEAKMPSDMPYAQVREWFEKNPPLTLVGLGRYADALMETGSSDKAIDLIRDRYINGSFGAQEERDYRQRYVGLLRPADHAARLDQLIWADKIDEARRVMPLVDPGRQAVAEARIAMAAQSPGVDGALRRVPASLQNDPGLQYDRTRWRRRKDMDDGAMEVLASKPAEEQAHAADWWVERHILARRLMEKEQYARAYELVSGHATKDGLGFAQAEFLAGWLALRKLNQPDQALKHFEALFRGTSSPVSRSRGAYWAGRALDAMGDKERAATWYDTATTYGGTFYGLLAADHLERPPGSALPVEPEPTDEQRRAFDKREMVRVTRLLARIEGADSDRTTLFIRKLSLDAKTGEEYRMVGELALALKRKDLAVTTSRAAWQDGFVLRHAGFPLLDMKPPARPEAALIHGIIRQESNFVADAVSSAGARGLMQVMPTTAAGVNRAPAPTKPAAKTTKNGKQDAKSKKPPAKQPSKINSTANRLTADPRYNVETGSTYLADLVDRFGGSYVLAIAAYNAGPGRVAGWLRDYGDPRGAGVDMIDWIETMPIYETRNYVQRVLENVHLYRARLGHPSLRMTLDLGRGAATNG</sequence>
<name>A0A2K9N9N5_9PROT</name>
<dbReference type="InterPro" id="IPR008939">
    <property type="entry name" value="Lytic_TGlycosylase_superhlx_U"/>
</dbReference>
<dbReference type="GO" id="GO:0016020">
    <property type="term" value="C:membrane"/>
    <property type="evidence" value="ECO:0007669"/>
    <property type="project" value="InterPro"/>
</dbReference>
<comment type="similarity">
    <text evidence="2">Belongs to the virb1 family.</text>
</comment>
<protein>
    <submittedName>
        <fullName evidence="6">Lytic murein transglycosylase</fullName>
    </submittedName>
</protein>
<feature type="domain" description="Transglycosylase SLT" evidence="5">
    <location>
        <begin position="590"/>
        <end position="644"/>
    </location>
</feature>
<dbReference type="EMBL" id="CP025611">
    <property type="protein sequence ID" value="AUN29789.1"/>
    <property type="molecule type" value="Genomic_DNA"/>
</dbReference>
<dbReference type="PROSITE" id="PS00922">
    <property type="entry name" value="TRANSGLYCOSYLASE"/>
    <property type="match status" value="1"/>
</dbReference>
<dbReference type="InterPro" id="IPR023346">
    <property type="entry name" value="Lysozyme-like_dom_sf"/>
</dbReference>
<dbReference type="Gene3D" id="1.25.20.10">
    <property type="entry name" value="Bacterial muramidases"/>
    <property type="match status" value="1"/>
</dbReference>
<dbReference type="AlphaFoldDB" id="A0A2K9N9N5"/>
<feature type="domain" description="Transglycosylase SLT" evidence="5">
    <location>
        <begin position="517"/>
        <end position="553"/>
    </location>
</feature>
<reference evidence="6 7" key="1">
    <citation type="submission" date="2017-12" db="EMBL/GenBank/DDBJ databases">
        <title>Genomes of bacteria within cyanobacterial aggregates.</title>
        <authorList>
            <person name="Cai H."/>
        </authorList>
    </citation>
    <scope>NUCLEOTIDE SEQUENCE [LARGE SCALE GENOMIC DNA]</scope>
    <source>
        <strain evidence="6 7">TH16</strain>
    </source>
</reference>
<dbReference type="GO" id="GO:0000270">
    <property type="term" value="P:peptidoglycan metabolic process"/>
    <property type="evidence" value="ECO:0007669"/>
    <property type="project" value="InterPro"/>
</dbReference>
<dbReference type="SUPFAM" id="SSF48435">
    <property type="entry name" value="Bacterial muramidases"/>
    <property type="match status" value="1"/>
</dbReference>
<dbReference type="GO" id="GO:0008933">
    <property type="term" value="F:peptidoglycan lytic transglycosylase activity"/>
    <property type="evidence" value="ECO:0007669"/>
    <property type="project" value="InterPro"/>
</dbReference>
<proteinExistence type="inferred from homology"/>
<evidence type="ECO:0000256" key="4">
    <source>
        <dbReference type="SAM" id="MobiDB-lite"/>
    </source>
</evidence>
<evidence type="ECO:0000256" key="3">
    <source>
        <dbReference type="ARBA" id="ARBA00022729"/>
    </source>
</evidence>
<dbReference type="Proteomes" id="UP000234752">
    <property type="component" value="Chromosome eg_1"/>
</dbReference>
<dbReference type="KEGG" id="ncb:C0V82_05780"/>
<evidence type="ECO:0000259" key="5">
    <source>
        <dbReference type="Pfam" id="PF01464"/>
    </source>
</evidence>
<comment type="similarity">
    <text evidence="1">Belongs to the transglycosylase Slt family.</text>
</comment>
<evidence type="ECO:0000313" key="6">
    <source>
        <dbReference type="EMBL" id="AUN29789.1"/>
    </source>
</evidence>
<organism evidence="6 7">
    <name type="scientific">Niveispirillum cyanobacteriorum</name>
    <dbReference type="NCBI Taxonomy" id="1612173"/>
    <lineage>
        <taxon>Bacteria</taxon>
        <taxon>Pseudomonadati</taxon>
        <taxon>Pseudomonadota</taxon>
        <taxon>Alphaproteobacteria</taxon>
        <taxon>Rhodospirillales</taxon>
        <taxon>Azospirillaceae</taxon>
        <taxon>Niveispirillum</taxon>
    </lineage>
</organism>
<dbReference type="Gene3D" id="1.10.530.10">
    <property type="match status" value="1"/>
</dbReference>
<evidence type="ECO:0000256" key="2">
    <source>
        <dbReference type="ARBA" id="ARBA00009387"/>
    </source>
</evidence>
<dbReference type="RefSeq" id="WP_102111509.1">
    <property type="nucleotide sequence ID" value="NZ_BMGN01000003.1"/>
</dbReference>
<feature type="compositionally biased region" description="Low complexity" evidence="4">
    <location>
        <begin position="557"/>
        <end position="568"/>
    </location>
</feature>
<gene>
    <name evidence="6" type="ORF">C0V82_05780</name>
</gene>
<dbReference type="PANTHER" id="PTHR37423">
    <property type="entry name" value="SOLUBLE LYTIC MUREIN TRANSGLYCOSYLASE-RELATED"/>
    <property type="match status" value="1"/>
</dbReference>
<dbReference type="GO" id="GO:0004553">
    <property type="term" value="F:hydrolase activity, hydrolyzing O-glycosyl compounds"/>
    <property type="evidence" value="ECO:0007669"/>
    <property type="project" value="InterPro"/>
</dbReference>
<dbReference type="InterPro" id="IPR008258">
    <property type="entry name" value="Transglycosylase_SLT_dom_1"/>
</dbReference>
<dbReference type="CDD" id="cd13401">
    <property type="entry name" value="Slt70-like"/>
    <property type="match status" value="1"/>
</dbReference>
<keyword evidence="3" id="KW-0732">Signal</keyword>
<accession>A0A2K9N9N5</accession>
<evidence type="ECO:0000313" key="7">
    <source>
        <dbReference type="Proteomes" id="UP000234752"/>
    </source>
</evidence>
<dbReference type="InterPro" id="IPR000189">
    <property type="entry name" value="Transglyc_AS"/>
</dbReference>
<keyword evidence="7" id="KW-1185">Reference proteome</keyword>